<dbReference type="KEGG" id="sfd:USDA257_c38890"/>
<feature type="domain" description="CopC" evidence="10">
    <location>
        <begin position="40"/>
        <end position="131"/>
    </location>
</feature>
<dbReference type="PANTHER" id="PTHR34820:SF4">
    <property type="entry name" value="INNER MEMBRANE PROTEIN YEBZ"/>
    <property type="match status" value="1"/>
</dbReference>
<evidence type="ECO:0000256" key="5">
    <source>
        <dbReference type="ARBA" id="ARBA00022729"/>
    </source>
</evidence>
<keyword evidence="3 9" id="KW-0812">Transmembrane</keyword>
<feature type="transmembrane region" description="Helical" evidence="9">
    <location>
        <begin position="290"/>
        <end position="309"/>
    </location>
</feature>
<feature type="transmembrane region" description="Helical" evidence="9">
    <location>
        <begin position="330"/>
        <end position="347"/>
    </location>
</feature>
<feature type="domain" description="Copper resistance protein D" evidence="11">
    <location>
        <begin position="321"/>
        <end position="421"/>
    </location>
</feature>
<evidence type="ECO:0000256" key="2">
    <source>
        <dbReference type="ARBA" id="ARBA00022475"/>
    </source>
</evidence>
<dbReference type="GO" id="GO:0005507">
    <property type="term" value="F:copper ion binding"/>
    <property type="evidence" value="ECO:0007669"/>
    <property type="project" value="InterPro"/>
</dbReference>
<keyword evidence="4" id="KW-0479">Metal-binding</keyword>
<dbReference type="Pfam" id="PF04234">
    <property type="entry name" value="CopC"/>
    <property type="match status" value="1"/>
</dbReference>
<dbReference type="GO" id="GO:0005886">
    <property type="term" value="C:plasma membrane"/>
    <property type="evidence" value="ECO:0007669"/>
    <property type="project" value="UniProtKB-SubCell"/>
</dbReference>
<dbReference type="SUPFAM" id="SSF81296">
    <property type="entry name" value="E set domains"/>
    <property type="match status" value="1"/>
</dbReference>
<dbReference type="GO" id="GO:0006825">
    <property type="term" value="P:copper ion transport"/>
    <property type="evidence" value="ECO:0007669"/>
    <property type="project" value="InterPro"/>
</dbReference>
<dbReference type="Pfam" id="PF05425">
    <property type="entry name" value="CopD"/>
    <property type="match status" value="1"/>
</dbReference>
<dbReference type="eggNOG" id="COG1276">
    <property type="taxonomic scope" value="Bacteria"/>
</dbReference>
<dbReference type="InterPro" id="IPR032694">
    <property type="entry name" value="CopC/D"/>
</dbReference>
<evidence type="ECO:0000256" key="4">
    <source>
        <dbReference type="ARBA" id="ARBA00022723"/>
    </source>
</evidence>
<keyword evidence="6 9" id="KW-1133">Transmembrane helix</keyword>
<name>I3X978_SINF2</name>
<feature type="transmembrane region" description="Helical" evidence="9">
    <location>
        <begin position="400"/>
        <end position="421"/>
    </location>
</feature>
<evidence type="ECO:0000256" key="1">
    <source>
        <dbReference type="ARBA" id="ARBA00004651"/>
    </source>
</evidence>
<comment type="subcellular location">
    <subcellularLocation>
        <location evidence="1">Cell membrane</location>
        <topology evidence="1">Multi-pass membrane protein</topology>
    </subcellularLocation>
</comment>
<dbReference type="PATRIC" id="fig|1185652.3.peg.4038"/>
<dbReference type="STRING" id="1185652.USDA257_c38890"/>
<dbReference type="Proteomes" id="UP000006180">
    <property type="component" value="Chromosome"/>
</dbReference>
<dbReference type="InterPro" id="IPR014756">
    <property type="entry name" value="Ig_E-set"/>
</dbReference>
<dbReference type="HOGENOM" id="CLU_023176_2_0_5"/>
<evidence type="ECO:0000259" key="11">
    <source>
        <dbReference type="Pfam" id="PF05425"/>
    </source>
</evidence>
<feature type="transmembrane region" description="Helical" evidence="9">
    <location>
        <begin position="186"/>
        <end position="208"/>
    </location>
</feature>
<reference evidence="12 13" key="1">
    <citation type="journal article" date="2012" name="J. Bacteriol.">
        <title>Complete genome sequence of the broad-host-range strain Sinorhizobium fredii USDA257.</title>
        <authorList>
            <person name="Schuldes J."/>
            <person name="Rodriguez Orbegoso M."/>
            <person name="Schmeisser C."/>
            <person name="Krishnan H.B."/>
            <person name="Daniel R."/>
            <person name="Streit W.R."/>
        </authorList>
    </citation>
    <scope>NUCLEOTIDE SEQUENCE [LARGE SCALE GENOMIC DNA]</scope>
    <source>
        <strain evidence="12 13">USDA 257</strain>
    </source>
</reference>
<feature type="transmembrane region" description="Helical" evidence="9">
    <location>
        <begin position="259"/>
        <end position="278"/>
    </location>
</feature>
<dbReference type="InterPro" id="IPR007348">
    <property type="entry name" value="CopC_dom"/>
</dbReference>
<protein>
    <submittedName>
        <fullName evidence="12">Copper binding protein</fullName>
    </submittedName>
</protein>
<evidence type="ECO:0000313" key="12">
    <source>
        <dbReference type="EMBL" id="AFL52434.1"/>
    </source>
</evidence>
<evidence type="ECO:0000256" key="6">
    <source>
        <dbReference type="ARBA" id="ARBA00022989"/>
    </source>
</evidence>
<dbReference type="PANTHER" id="PTHR34820">
    <property type="entry name" value="INNER MEMBRANE PROTEIN YEBZ"/>
    <property type="match status" value="1"/>
</dbReference>
<feature type="transmembrane region" description="Helical" evidence="9">
    <location>
        <begin position="359"/>
        <end position="380"/>
    </location>
</feature>
<dbReference type="GO" id="GO:0042597">
    <property type="term" value="C:periplasmic space"/>
    <property type="evidence" value="ECO:0007669"/>
    <property type="project" value="InterPro"/>
</dbReference>
<keyword evidence="8 9" id="KW-0472">Membrane</keyword>
<keyword evidence="2" id="KW-1003">Cell membrane</keyword>
<evidence type="ECO:0000259" key="10">
    <source>
        <dbReference type="Pfam" id="PF04234"/>
    </source>
</evidence>
<evidence type="ECO:0000256" key="3">
    <source>
        <dbReference type="ARBA" id="ARBA00022692"/>
    </source>
</evidence>
<evidence type="ECO:0000256" key="8">
    <source>
        <dbReference type="ARBA" id="ARBA00023136"/>
    </source>
</evidence>
<organism evidence="12 13">
    <name type="scientific">Sinorhizobium fredii (strain USDA 257)</name>
    <dbReference type="NCBI Taxonomy" id="1185652"/>
    <lineage>
        <taxon>Bacteria</taxon>
        <taxon>Pseudomonadati</taxon>
        <taxon>Pseudomonadota</taxon>
        <taxon>Alphaproteobacteria</taxon>
        <taxon>Hyphomicrobiales</taxon>
        <taxon>Rhizobiaceae</taxon>
        <taxon>Sinorhizobium/Ensifer group</taxon>
        <taxon>Sinorhizobium</taxon>
    </lineage>
</organism>
<gene>
    <name evidence="12" type="ORF">USDA257_c38890</name>
</gene>
<dbReference type="RefSeq" id="WP_014764569.1">
    <property type="nucleotide sequence ID" value="NC_018000.1"/>
</dbReference>
<evidence type="ECO:0000256" key="7">
    <source>
        <dbReference type="ARBA" id="ARBA00023008"/>
    </source>
</evidence>
<dbReference type="InterPro" id="IPR014755">
    <property type="entry name" value="Cu-Rt/internalin_Ig-like"/>
</dbReference>
<accession>I3X978</accession>
<sequence length="543" mass="57857">MTAAPKMRLNESWSRLARVLAFSVLAFSAWFWLAVAAFAHASFVGSNPAGDAVVAEAPATFSLTFSEPVSPLSLRLVKPDGSSFGLERFVLRDRTLEIELPPSLVRGTHVLSWRVVSEDGHPVGGSVVFSIGAPSTTPAASTVKIERDVGTAIWLAKIALYLGLFLGIGGSFAVTWLGRGERSGSFAILVLLGIALVATPLSVGFQGIDALDVPFRRLLDLAIWQAGMSTSFGRTSVVAALAFLSAICALAAKADRGRLLSLIALVGTGLALALSGHASSADPQWLTRPMVFLHGVGIAFWTGALIPLAQALARRTPESGEMLRRFSRTIPFLLAFLIVAGVVLSVIQVRKPAALIETAYGQVLLVKLALLVLLFALAAFNRWRLTEPAAHRDPATTRRLAGFIAVETVVVVLIVGVAAIWRFTPPPRALEIGAVEPTAIHLHSARAMANVQLSPGRAGQVAGSIEVFSKDRQVLTPKEVTLVLSNPSSGIQAIRRSAQRTGEAKWRVDGVAVPLPGTWQVRLDILVSDFELVKLEGKAEIRP</sequence>
<dbReference type="InterPro" id="IPR008457">
    <property type="entry name" value="Cu-R_CopD_dom"/>
</dbReference>
<evidence type="ECO:0000313" key="13">
    <source>
        <dbReference type="Proteomes" id="UP000006180"/>
    </source>
</evidence>
<evidence type="ECO:0000256" key="9">
    <source>
        <dbReference type="SAM" id="Phobius"/>
    </source>
</evidence>
<dbReference type="EMBL" id="CP003563">
    <property type="protein sequence ID" value="AFL52434.1"/>
    <property type="molecule type" value="Genomic_DNA"/>
</dbReference>
<dbReference type="AlphaFoldDB" id="I3X978"/>
<dbReference type="GO" id="GO:0046688">
    <property type="term" value="P:response to copper ion"/>
    <property type="evidence" value="ECO:0007669"/>
    <property type="project" value="InterPro"/>
</dbReference>
<dbReference type="eggNOG" id="COG2372">
    <property type="taxonomic scope" value="Bacteria"/>
</dbReference>
<proteinExistence type="predicted"/>
<dbReference type="Gene3D" id="2.60.40.1220">
    <property type="match status" value="1"/>
</dbReference>
<feature type="transmembrane region" description="Helical" evidence="9">
    <location>
        <begin position="228"/>
        <end position="252"/>
    </location>
</feature>
<feature type="transmembrane region" description="Helical" evidence="9">
    <location>
        <begin position="152"/>
        <end position="174"/>
    </location>
</feature>
<keyword evidence="5" id="KW-0732">Signal</keyword>
<keyword evidence="7" id="KW-0186">Copper</keyword>